<organism evidence="1">
    <name type="scientific">Amphimedon queenslandica</name>
    <name type="common">Sponge</name>
    <dbReference type="NCBI Taxonomy" id="400682"/>
    <lineage>
        <taxon>Eukaryota</taxon>
        <taxon>Metazoa</taxon>
        <taxon>Porifera</taxon>
        <taxon>Demospongiae</taxon>
        <taxon>Heteroscleromorpha</taxon>
        <taxon>Haplosclerida</taxon>
        <taxon>Niphatidae</taxon>
        <taxon>Amphimedon</taxon>
    </lineage>
</organism>
<dbReference type="InParanoid" id="A0A1X7UTX1"/>
<proteinExistence type="predicted"/>
<sequence>YIGVTVCPCTYRVNKGYGDSQCYY</sequence>
<evidence type="ECO:0000313" key="1">
    <source>
        <dbReference type="EnsemblMetazoa" id="Aqu2.1.30822_001"/>
    </source>
</evidence>
<name>A0A1X7UTX1_AMPQE</name>
<reference evidence="1" key="1">
    <citation type="submission" date="2017-05" db="UniProtKB">
        <authorList>
            <consortium name="EnsemblMetazoa"/>
        </authorList>
    </citation>
    <scope>IDENTIFICATION</scope>
</reference>
<dbReference type="AlphaFoldDB" id="A0A1X7UTX1"/>
<dbReference type="EnsemblMetazoa" id="Aqu2.1.30822_001">
    <property type="protein sequence ID" value="Aqu2.1.30822_001"/>
    <property type="gene ID" value="Aqu2.1.30822"/>
</dbReference>
<accession>A0A1X7UTX1</accession>
<protein>
    <submittedName>
        <fullName evidence="1">Uncharacterized protein</fullName>
    </submittedName>
</protein>